<dbReference type="AlphaFoldDB" id="A0AAI9V5T2"/>
<gene>
    <name evidence="1" type="ORF">CCUS01_06174</name>
</gene>
<keyword evidence="2" id="KW-1185">Reference proteome</keyword>
<reference evidence="1" key="1">
    <citation type="submission" date="2016-11" db="EMBL/GenBank/DDBJ databases">
        <title>The genome sequence of Colletotrichum cuscutae.</title>
        <authorList>
            <person name="Baroncelli R."/>
        </authorList>
    </citation>
    <scope>NUCLEOTIDE SEQUENCE</scope>
    <source>
        <strain evidence="1">IMI 304802</strain>
    </source>
</reference>
<dbReference type="EMBL" id="MPDP01000212">
    <property type="protein sequence ID" value="KAK1471060.1"/>
    <property type="molecule type" value="Genomic_DNA"/>
</dbReference>
<proteinExistence type="predicted"/>
<comment type="caution">
    <text evidence="1">The sequence shown here is derived from an EMBL/GenBank/DDBJ whole genome shotgun (WGS) entry which is preliminary data.</text>
</comment>
<name>A0AAI9V5T2_9PEZI</name>
<evidence type="ECO:0000313" key="2">
    <source>
        <dbReference type="Proteomes" id="UP001239213"/>
    </source>
</evidence>
<evidence type="ECO:0000313" key="1">
    <source>
        <dbReference type="EMBL" id="KAK1471060.1"/>
    </source>
</evidence>
<accession>A0AAI9V5T2</accession>
<sequence length="194" mass="21995">MPLSYPQPRRIALCFWSPNISLNKPDKSNIPRISLLTSTHWSFRPWYLISRSHTAFETGPPASRKFPPSGRLRKPSVSAQDRPVVAVNPAVYLRFLIHQFFCCLRRLTGQAPCCCLVESHIWLLRVQDKVVAKIAKQAAPSVLRARFARIAWGKLQHSHHDSTEGKLCSISDITRPSKIIHGLCIGTVQLSLWH</sequence>
<dbReference type="Proteomes" id="UP001239213">
    <property type="component" value="Unassembled WGS sequence"/>
</dbReference>
<protein>
    <submittedName>
        <fullName evidence="1">Uncharacterized protein</fullName>
    </submittedName>
</protein>
<organism evidence="1 2">
    <name type="scientific">Colletotrichum cuscutae</name>
    <dbReference type="NCBI Taxonomy" id="1209917"/>
    <lineage>
        <taxon>Eukaryota</taxon>
        <taxon>Fungi</taxon>
        <taxon>Dikarya</taxon>
        <taxon>Ascomycota</taxon>
        <taxon>Pezizomycotina</taxon>
        <taxon>Sordariomycetes</taxon>
        <taxon>Hypocreomycetidae</taxon>
        <taxon>Glomerellales</taxon>
        <taxon>Glomerellaceae</taxon>
        <taxon>Colletotrichum</taxon>
        <taxon>Colletotrichum acutatum species complex</taxon>
    </lineage>
</organism>